<name>A0ACA9QGV1_9GLOM</name>
<feature type="non-terminal residue" evidence="1">
    <location>
        <position position="1"/>
    </location>
</feature>
<comment type="caution">
    <text evidence="1">The sequence shown here is derived from an EMBL/GenBank/DDBJ whole genome shotgun (WGS) entry which is preliminary data.</text>
</comment>
<reference evidence="1" key="1">
    <citation type="submission" date="2021-06" db="EMBL/GenBank/DDBJ databases">
        <authorList>
            <person name="Kallberg Y."/>
            <person name="Tangrot J."/>
            <person name="Rosling A."/>
        </authorList>
    </citation>
    <scope>NUCLEOTIDE SEQUENCE</scope>
    <source>
        <strain evidence="1">CL356</strain>
    </source>
</reference>
<keyword evidence="2" id="KW-1185">Reference proteome</keyword>
<evidence type="ECO:0000313" key="1">
    <source>
        <dbReference type="EMBL" id="CAG8751370.1"/>
    </source>
</evidence>
<protein>
    <submittedName>
        <fullName evidence="1">14632_t:CDS:1</fullName>
    </submittedName>
</protein>
<accession>A0ACA9QGV1</accession>
<proteinExistence type="predicted"/>
<organism evidence="1 2">
    <name type="scientific">Acaulospora colombiana</name>
    <dbReference type="NCBI Taxonomy" id="27376"/>
    <lineage>
        <taxon>Eukaryota</taxon>
        <taxon>Fungi</taxon>
        <taxon>Fungi incertae sedis</taxon>
        <taxon>Mucoromycota</taxon>
        <taxon>Glomeromycotina</taxon>
        <taxon>Glomeromycetes</taxon>
        <taxon>Diversisporales</taxon>
        <taxon>Acaulosporaceae</taxon>
        <taxon>Acaulospora</taxon>
    </lineage>
</organism>
<sequence>QSISQQSISQQLLPQQSSQQSLSLQQPKQPISRPPSPQSLEQIPSQQQLSQPMIPTQAPSQARAHSASYQPQLPQSQIPQQQEPQLLPHQLLWYLAEHYLSKAASLPTASLANFPKLSPQHQKHILAAIKCLEAVITSITSGSTYMPLVELKTRFRLSQILFWFTDNIREAESHLQKAILVAQKLDNATEIRFKMIDLQCNILKSTHNLKAARNLMKSSVVEAM</sequence>
<gene>
    <name evidence="1" type="ORF">ACOLOM_LOCUS12712</name>
</gene>
<feature type="non-terminal residue" evidence="1">
    <location>
        <position position="224"/>
    </location>
</feature>
<dbReference type="EMBL" id="CAJVPT010053384">
    <property type="protein sequence ID" value="CAG8751370.1"/>
    <property type="molecule type" value="Genomic_DNA"/>
</dbReference>
<dbReference type="Proteomes" id="UP000789525">
    <property type="component" value="Unassembled WGS sequence"/>
</dbReference>
<evidence type="ECO:0000313" key="2">
    <source>
        <dbReference type="Proteomes" id="UP000789525"/>
    </source>
</evidence>